<accession>A0AAE0DKE5</accession>
<dbReference type="InterPro" id="IPR024630">
    <property type="entry name" value="Stc1"/>
</dbReference>
<evidence type="ECO:0000313" key="2">
    <source>
        <dbReference type="EMBL" id="KAK3173019.1"/>
    </source>
</evidence>
<reference evidence="2" key="1">
    <citation type="submission" date="2022-11" db="EMBL/GenBank/DDBJ databases">
        <title>Chromosomal genome sequence assembly and mating type (MAT) locus characterization of the leprose asexual lichenized fungus Lepraria neglecta (Nyl.) Erichsen.</title>
        <authorList>
            <person name="Allen J.L."/>
            <person name="Pfeffer B."/>
        </authorList>
    </citation>
    <scope>NUCLEOTIDE SEQUENCE</scope>
    <source>
        <strain evidence="2">Allen 5258</strain>
    </source>
</reference>
<organism evidence="2 3">
    <name type="scientific">Lepraria neglecta</name>
    <dbReference type="NCBI Taxonomy" id="209136"/>
    <lineage>
        <taxon>Eukaryota</taxon>
        <taxon>Fungi</taxon>
        <taxon>Dikarya</taxon>
        <taxon>Ascomycota</taxon>
        <taxon>Pezizomycotina</taxon>
        <taxon>Lecanoromycetes</taxon>
        <taxon>OSLEUM clade</taxon>
        <taxon>Lecanoromycetidae</taxon>
        <taxon>Lecanorales</taxon>
        <taxon>Lecanorineae</taxon>
        <taxon>Stereocaulaceae</taxon>
        <taxon>Lepraria</taxon>
    </lineage>
</organism>
<feature type="domain" description="Stc1" evidence="1">
    <location>
        <begin position="36"/>
        <end position="115"/>
    </location>
</feature>
<evidence type="ECO:0000259" key="1">
    <source>
        <dbReference type="Pfam" id="PF12898"/>
    </source>
</evidence>
<protein>
    <recommendedName>
        <fullName evidence="1">Stc1 domain-containing protein</fullName>
    </recommendedName>
</protein>
<dbReference type="Proteomes" id="UP001276659">
    <property type="component" value="Unassembled WGS sequence"/>
</dbReference>
<dbReference type="Pfam" id="PF12898">
    <property type="entry name" value="Stc1"/>
    <property type="match status" value="1"/>
</dbReference>
<sequence>MVASRGPPKLTSAYVRGWTPHKKAQIDALVLPDKLRCWECRKLLKTSLFSEINQKEIKSAIVAGQIDIDKLQDVAWRRCRHCTPKQVTELECIMCFKVKGLDGFTKAQRKDPDHAVSASNYTAVPATRKLTSSQRCMECVFEHRAEDPIEGTAKDFYELKKLQEDDDLDDDISNAYEDVGLLCSPGCDER</sequence>
<evidence type="ECO:0000313" key="3">
    <source>
        <dbReference type="Proteomes" id="UP001276659"/>
    </source>
</evidence>
<dbReference type="AlphaFoldDB" id="A0AAE0DKE5"/>
<comment type="caution">
    <text evidence="2">The sequence shown here is derived from an EMBL/GenBank/DDBJ whole genome shotgun (WGS) entry which is preliminary data.</text>
</comment>
<dbReference type="EMBL" id="JASNWA010000007">
    <property type="protein sequence ID" value="KAK3173019.1"/>
    <property type="molecule type" value="Genomic_DNA"/>
</dbReference>
<name>A0AAE0DKE5_9LECA</name>
<proteinExistence type="predicted"/>
<gene>
    <name evidence="2" type="ORF">OEA41_006347</name>
</gene>
<keyword evidence="3" id="KW-1185">Reference proteome</keyword>